<comment type="subunit">
    <text evidence="10">Homodimer. Forms a heterotetramer with IscU, interacts with other sulfur acceptors.</text>
</comment>
<name>A0A1M5Z564_9FIRM</name>
<dbReference type="Pfam" id="PF00266">
    <property type="entry name" value="Aminotran_5"/>
    <property type="match status" value="1"/>
</dbReference>
<feature type="active site" description="Cysteine persulfide intermediate" evidence="10">
    <location>
        <position position="326"/>
    </location>
</feature>
<evidence type="ECO:0000256" key="2">
    <source>
        <dbReference type="ARBA" id="ARBA00006490"/>
    </source>
</evidence>
<gene>
    <name evidence="10" type="primary">iscS</name>
    <name evidence="13" type="ORF">SAMN02745823_03247</name>
</gene>
<keyword evidence="14" id="KW-1185">Reference proteome</keyword>
<dbReference type="InterPro" id="IPR015421">
    <property type="entry name" value="PyrdxlP-dep_Trfase_major"/>
</dbReference>
<feature type="binding site" evidence="10">
    <location>
        <position position="153"/>
    </location>
    <ligand>
        <name>pyridoxal 5'-phosphate</name>
        <dbReference type="ChEBI" id="CHEBI:597326"/>
    </ligand>
</feature>
<comment type="function">
    <text evidence="10">Master enzyme that delivers sulfur to a number of partners involved in Fe-S cluster assembly, tRNA modification or cofactor biosynthesis. Catalyzes the removal of elemental sulfur atoms from cysteine to produce alanine. Functions as a sulfur delivery protein for Fe-S cluster synthesis onto IscU, an Fe-S scaffold assembly protein, as well as other S acceptor proteins.</text>
</comment>
<keyword evidence="3 10" id="KW-0963">Cytoplasm</keyword>
<keyword evidence="8 10" id="KW-0411">Iron-sulfur</keyword>
<comment type="pathway">
    <text evidence="10">Cofactor biosynthesis; iron-sulfur cluster biosynthesis.</text>
</comment>
<dbReference type="Gene3D" id="3.90.1150.10">
    <property type="entry name" value="Aspartate Aminotransferase, domain 1"/>
    <property type="match status" value="1"/>
</dbReference>
<feature type="binding site" evidence="10">
    <location>
        <position position="239"/>
    </location>
    <ligand>
        <name>pyridoxal 5'-phosphate</name>
        <dbReference type="ChEBI" id="CHEBI:597326"/>
    </ligand>
</feature>
<protein>
    <recommendedName>
        <fullName evidence="10">Cysteine desulfurase IscS</fullName>
        <ecNumber evidence="10">2.8.1.7</ecNumber>
    </recommendedName>
</protein>
<dbReference type="SUPFAM" id="SSF53383">
    <property type="entry name" value="PLP-dependent transferases"/>
    <property type="match status" value="1"/>
</dbReference>
<dbReference type="Gene3D" id="3.40.640.10">
    <property type="entry name" value="Type I PLP-dependent aspartate aminotransferase-like (Major domain)"/>
    <property type="match status" value="1"/>
</dbReference>
<dbReference type="PANTHER" id="PTHR11601:SF34">
    <property type="entry name" value="CYSTEINE DESULFURASE"/>
    <property type="match status" value="1"/>
</dbReference>
<dbReference type="InterPro" id="IPR016454">
    <property type="entry name" value="Cysteine_dSase"/>
</dbReference>
<dbReference type="PROSITE" id="PS00595">
    <property type="entry name" value="AA_TRANSFER_CLASS_5"/>
    <property type="match status" value="1"/>
</dbReference>
<keyword evidence="7 10" id="KW-0408">Iron</keyword>
<dbReference type="NCBIfam" id="TIGR03402">
    <property type="entry name" value="FeS_nifS"/>
    <property type="match status" value="1"/>
</dbReference>
<sequence length="393" mass="42046">MTARRVYADNAGTTALSKTALDAMMPYLTESYGNPSAIYSLGREAKKALEGARVKVAAAIGALPEEIYFTGSGTEADNWAIRGAAEKGSKKGKHIITSAIEHHAVSHTLEYLKKQGFEITMLPVDNLGRVSPDDLKNAIRDDTILITIMMANNEIGAIQPVTELGRLAREKGVPFHTDAVQAAGHIPIDVKAMNIDMMSIAGHKFRGPKGVGALYIKKGNYIPPLLYGGGQESKRRSSTENVAGIVGLAAALEEATANMAENMKRVSAMRDRLIAELLKIPFSRLTGDPVNRLPGTASFVFECVEGEAMILTLDNAGICASSGSACSSASLDPSHVLLAIGLAHEVAHGSVRLSISECTTDEDIDYIIATLPPIVEKLRAMSPLWEDRMNGKF</sequence>
<dbReference type="RefSeq" id="WP_073081208.1">
    <property type="nucleotide sequence ID" value="NZ_FQXV01000013.1"/>
</dbReference>
<dbReference type="GO" id="GO:0030170">
    <property type="term" value="F:pyridoxal phosphate binding"/>
    <property type="evidence" value="ECO:0007669"/>
    <property type="project" value="UniProtKB-UniRule"/>
</dbReference>
<evidence type="ECO:0000313" key="13">
    <source>
        <dbReference type="EMBL" id="SHI19331.1"/>
    </source>
</evidence>
<evidence type="ECO:0000256" key="1">
    <source>
        <dbReference type="ARBA" id="ARBA00001933"/>
    </source>
</evidence>
<dbReference type="OrthoDB" id="9808002at2"/>
<dbReference type="PANTHER" id="PTHR11601">
    <property type="entry name" value="CYSTEINE DESULFURYLASE FAMILY MEMBER"/>
    <property type="match status" value="1"/>
</dbReference>
<evidence type="ECO:0000256" key="10">
    <source>
        <dbReference type="HAMAP-Rule" id="MF_00331"/>
    </source>
</evidence>
<dbReference type="EC" id="2.8.1.7" evidence="10"/>
<dbReference type="FunFam" id="3.40.640.10:FF:000084">
    <property type="entry name" value="IscS-like cysteine desulfurase"/>
    <property type="match status" value="1"/>
</dbReference>
<dbReference type="EMBL" id="FQXV01000013">
    <property type="protein sequence ID" value="SHI19331.1"/>
    <property type="molecule type" value="Genomic_DNA"/>
</dbReference>
<evidence type="ECO:0000256" key="3">
    <source>
        <dbReference type="ARBA" id="ARBA00022490"/>
    </source>
</evidence>
<keyword evidence="10" id="KW-0001">2Fe-2S</keyword>
<feature type="binding site" description="via persulfide group" evidence="10">
    <location>
        <position position="326"/>
    </location>
    <ligand>
        <name>[2Fe-2S] cluster</name>
        <dbReference type="ChEBI" id="CHEBI:190135"/>
        <note>ligand shared with IscU</note>
    </ligand>
</feature>
<dbReference type="GO" id="GO:0031071">
    <property type="term" value="F:cysteine desulfurase activity"/>
    <property type="evidence" value="ECO:0007669"/>
    <property type="project" value="UniProtKB-UniRule"/>
</dbReference>
<feature type="binding site" evidence="10">
    <location>
        <position position="181"/>
    </location>
    <ligand>
        <name>pyridoxal 5'-phosphate</name>
        <dbReference type="ChEBI" id="CHEBI:597326"/>
    </ligand>
</feature>
<dbReference type="InterPro" id="IPR017772">
    <property type="entry name" value="Cys_deSase_NifS_bac/arc"/>
</dbReference>
<dbReference type="PIRSF" id="PIRSF005572">
    <property type="entry name" value="NifS"/>
    <property type="match status" value="1"/>
</dbReference>
<dbReference type="InterPro" id="IPR020578">
    <property type="entry name" value="Aminotrans_V_PyrdxlP_BS"/>
</dbReference>
<dbReference type="GO" id="GO:0051537">
    <property type="term" value="F:2 iron, 2 sulfur cluster binding"/>
    <property type="evidence" value="ECO:0007669"/>
    <property type="project" value="UniProtKB-UniRule"/>
</dbReference>
<evidence type="ECO:0000256" key="5">
    <source>
        <dbReference type="ARBA" id="ARBA00022723"/>
    </source>
</evidence>
<evidence type="ECO:0000256" key="11">
    <source>
        <dbReference type="RuleBase" id="RU004504"/>
    </source>
</evidence>
<comment type="cofactor">
    <cofactor evidence="1 10 11">
        <name>pyridoxal 5'-phosphate</name>
        <dbReference type="ChEBI" id="CHEBI:597326"/>
    </cofactor>
</comment>
<dbReference type="UniPathway" id="UPA00266"/>
<dbReference type="InterPro" id="IPR015424">
    <property type="entry name" value="PyrdxlP-dep_Trfase"/>
</dbReference>
<dbReference type="GO" id="GO:0044571">
    <property type="term" value="P:[2Fe-2S] cluster assembly"/>
    <property type="evidence" value="ECO:0007669"/>
    <property type="project" value="UniProtKB-UniRule"/>
</dbReference>
<keyword evidence="5 10" id="KW-0479">Metal-binding</keyword>
<feature type="domain" description="Aminotransferase class V" evidence="12">
    <location>
        <begin position="6"/>
        <end position="366"/>
    </location>
</feature>
<dbReference type="HAMAP" id="MF_00331">
    <property type="entry name" value="Cys_desulf_IscS"/>
    <property type="match status" value="1"/>
</dbReference>
<feature type="binding site" evidence="10">
    <location>
        <begin position="73"/>
        <end position="74"/>
    </location>
    <ligand>
        <name>pyridoxal 5'-phosphate</name>
        <dbReference type="ChEBI" id="CHEBI:597326"/>
    </ligand>
</feature>
<evidence type="ECO:0000259" key="12">
    <source>
        <dbReference type="Pfam" id="PF00266"/>
    </source>
</evidence>
<dbReference type="InterPro" id="IPR000192">
    <property type="entry name" value="Aminotrans_V_dom"/>
</dbReference>
<keyword evidence="4 10" id="KW-0808">Transferase</keyword>
<evidence type="ECO:0000256" key="4">
    <source>
        <dbReference type="ARBA" id="ARBA00022679"/>
    </source>
</evidence>
<dbReference type="GO" id="GO:0006520">
    <property type="term" value="P:amino acid metabolic process"/>
    <property type="evidence" value="ECO:0007669"/>
    <property type="project" value="InterPro"/>
</dbReference>
<keyword evidence="6 10" id="KW-0663">Pyridoxal phosphate</keyword>
<evidence type="ECO:0000256" key="7">
    <source>
        <dbReference type="ARBA" id="ARBA00023004"/>
    </source>
</evidence>
<comment type="caution">
    <text evidence="10">Lacks conserved residue(s) required for the propagation of feature annotation.</text>
</comment>
<accession>A0A1M5Z564</accession>
<comment type="catalytic activity">
    <reaction evidence="9 10">
        <text>(sulfur carrier)-H + L-cysteine = (sulfur carrier)-SH + L-alanine</text>
        <dbReference type="Rhea" id="RHEA:43892"/>
        <dbReference type="Rhea" id="RHEA-COMP:14737"/>
        <dbReference type="Rhea" id="RHEA-COMP:14739"/>
        <dbReference type="ChEBI" id="CHEBI:29917"/>
        <dbReference type="ChEBI" id="CHEBI:35235"/>
        <dbReference type="ChEBI" id="CHEBI:57972"/>
        <dbReference type="ChEBI" id="CHEBI:64428"/>
        <dbReference type="EC" id="2.8.1.7"/>
    </reaction>
</comment>
<feature type="modified residue" description="N6-(pyridoxal phosphate)lysine" evidence="10">
    <location>
        <position position="204"/>
    </location>
</feature>
<dbReference type="Proteomes" id="UP000183995">
    <property type="component" value="Unassembled WGS sequence"/>
</dbReference>
<comment type="similarity">
    <text evidence="2 10">Belongs to the class-V pyridoxal-phosphate-dependent aminotransferase family. NifS/IscS subfamily.</text>
</comment>
<dbReference type="GO" id="GO:1990221">
    <property type="term" value="C:L-cysteine desulfurase complex"/>
    <property type="evidence" value="ECO:0007669"/>
    <property type="project" value="UniProtKB-ARBA"/>
</dbReference>
<organism evidence="13 14">
    <name type="scientific">Sporobacter termitidis DSM 10068</name>
    <dbReference type="NCBI Taxonomy" id="1123282"/>
    <lineage>
        <taxon>Bacteria</taxon>
        <taxon>Bacillati</taxon>
        <taxon>Bacillota</taxon>
        <taxon>Clostridia</taxon>
        <taxon>Eubacteriales</taxon>
        <taxon>Oscillospiraceae</taxon>
        <taxon>Sporobacter</taxon>
    </lineage>
</organism>
<dbReference type="GO" id="GO:0046872">
    <property type="term" value="F:metal ion binding"/>
    <property type="evidence" value="ECO:0007669"/>
    <property type="project" value="UniProtKB-KW"/>
</dbReference>
<evidence type="ECO:0000256" key="6">
    <source>
        <dbReference type="ARBA" id="ARBA00022898"/>
    </source>
</evidence>
<evidence type="ECO:0000313" key="14">
    <source>
        <dbReference type="Proteomes" id="UP000183995"/>
    </source>
</evidence>
<comment type="subcellular location">
    <subcellularLocation>
        <location evidence="10">Cytoplasm</location>
    </subcellularLocation>
</comment>
<evidence type="ECO:0000256" key="8">
    <source>
        <dbReference type="ARBA" id="ARBA00023014"/>
    </source>
</evidence>
<evidence type="ECO:0000256" key="9">
    <source>
        <dbReference type="ARBA" id="ARBA00050776"/>
    </source>
</evidence>
<proteinExistence type="inferred from homology"/>
<dbReference type="InterPro" id="IPR015422">
    <property type="entry name" value="PyrdxlP-dep_Trfase_small"/>
</dbReference>
<reference evidence="13 14" key="1">
    <citation type="submission" date="2016-11" db="EMBL/GenBank/DDBJ databases">
        <authorList>
            <person name="Jaros S."/>
            <person name="Januszkiewicz K."/>
            <person name="Wedrychowicz H."/>
        </authorList>
    </citation>
    <scope>NUCLEOTIDE SEQUENCE [LARGE SCALE GENOMIC DNA]</scope>
    <source>
        <strain evidence="13 14">DSM 10068</strain>
    </source>
</reference>
<dbReference type="STRING" id="1123282.SAMN02745823_03247"/>
<dbReference type="AlphaFoldDB" id="A0A1M5Z564"/>
<dbReference type="InterPro" id="IPR010240">
    <property type="entry name" value="Cys_deSase_IscS"/>
</dbReference>